<keyword evidence="1" id="KW-0472">Membrane</keyword>
<protein>
    <submittedName>
        <fullName evidence="2">Uncharacterized protein</fullName>
    </submittedName>
</protein>
<feature type="transmembrane region" description="Helical" evidence="1">
    <location>
        <begin position="125"/>
        <end position="147"/>
    </location>
</feature>
<feature type="transmembrane region" description="Helical" evidence="1">
    <location>
        <begin position="87"/>
        <end position="105"/>
    </location>
</feature>
<dbReference type="Proteomes" id="UP000317316">
    <property type="component" value="Unassembled WGS sequence"/>
</dbReference>
<organism evidence="2 3">
    <name type="scientific">Psychrobacillus lasiicapitis</name>
    <dbReference type="NCBI Taxonomy" id="1636719"/>
    <lineage>
        <taxon>Bacteria</taxon>
        <taxon>Bacillati</taxon>
        <taxon>Bacillota</taxon>
        <taxon>Bacilli</taxon>
        <taxon>Bacillales</taxon>
        <taxon>Bacillaceae</taxon>
        <taxon>Psychrobacillus</taxon>
    </lineage>
</organism>
<reference evidence="2 3" key="1">
    <citation type="submission" date="2019-05" db="EMBL/GenBank/DDBJ databases">
        <title>Psychrobacillus vulpis sp. nov., a new species isolated from feces of a red fox that inhabits in The Tablas de Daimiel Natural Park, Albacete, Spain.</title>
        <authorList>
            <person name="Rodriguez M."/>
            <person name="Reina J.C."/>
            <person name="Bejar V."/>
            <person name="Llamas I."/>
        </authorList>
    </citation>
    <scope>NUCLEOTIDE SEQUENCE [LARGE SCALE GENOMIC DNA]</scope>
    <source>
        <strain evidence="2 3">NEAU-3TGS17</strain>
    </source>
</reference>
<feature type="transmembrane region" description="Helical" evidence="1">
    <location>
        <begin position="55"/>
        <end position="75"/>
    </location>
</feature>
<feature type="transmembrane region" description="Helical" evidence="1">
    <location>
        <begin position="20"/>
        <end position="43"/>
    </location>
</feature>
<keyword evidence="1" id="KW-0812">Transmembrane</keyword>
<evidence type="ECO:0000256" key="1">
    <source>
        <dbReference type="SAM" id="Phobius"/>
    </source>
</evidence>
<dbReference type="RefSeq" id="WP_142536856.1">
    <property type="nucleotide sequence ID" value="NZ_BMIE01000002.1"/>
</dbReference>
<dbReference type="EMBL" id="VDGH01000001">
    <property type="protein sequence ID" value="TQR16613.1"/>
    <property type="molecule type" value="Genomic_DNA"/>
</dbReference>
<keyword evidence="1" id="KW-1133">Transmembrane helix</keyword>
<dbReference type="AlphaFoldDB" id="A0A544TGL5"/>
<keyword evidence="3" id="KW-1185">Reference proteome</keyword>
<accession>A0A544TGL5</accession>
<dbReference type="OrthoDB" id="2639582at2"/>
<sequence length="150" mass="17098">MQEDLYSASITDEYIEKTKSYNLSSLFIAAFFGQIIAITALGLQNAIWLKVEKKILYKLITVSASLFLFKIYLTYAITHQIIDLDESYIKIIGRVIGIVTFIIYYNYLNGIFKEHMSLNGKTQSLVLPGIIWCTIGIAIEFFTINFISSI</sequence>
<name>A0A544TGL5_9BACI</name>
<gene>
    <name evidence="2" type="ORF">FG382_00090</name>
</gene>
<proteinExistence type="predicted"/>
<comment type="caution">
    <text evidence="2">The sequence shown here is derived from an EMBL/GenBank/DDBJ whole genome shotgun (WGS) entry which is preliminary data.</text>
</comment>
<evidence type="ECO:0000313" key="2">
    <source>
        <dbReference type="EMBL" id="TQR16613.1"/>
    </source>
</evidence>
<evidence type="ECO:0000313" key="3">
    <source>
        <dbReference type="Proteomes" id="UP000317316"/>
    </source>
</evidence>